<dbReference type="AlphaFoldDB" id="A0A3P1V8Y6"/>
<comment type="caution">
    <text evidence="1">The sequence shown here is derived from an EMBL/GenBank/DDBJ whole genome shotgun (WGS) entry which is preliminary data.</text>
</comment>
<dbReference type="Pfam" id="PF19818">
    <property type="entry name" value="DUF6301"/>
    <property type="match status" value="1"/>
</dbReference>
<organism evidence="1 2">
    <name type="scientific">Actinomyces bowdenii</name>
    <dbReference type="NCBI Taxonomy" id="131109"/>
    <lineage>
        <taxon>Bacteria</taxon>
        <taxon>Bacillati</taxon>
        <taxon>Actinomycetota</taxon>
        <taxon>Actinomycetes</taxon>
        <taxon>Actinomycetales</taxon>
        <taxon>Actinomycetaceae</taxon>
        <taxon>Actinomyces</taxon>
    </lineage>
</organism>
<evidence type="ECO:0000313" key="2">
    <source>
        <dbReference type="Proteomes" id="UP000271272"/>
    </source>
</evidence>
<evidence type="ECO:0000313" key="1">
    <source>
        <dbReference type="EMBL" id="RRD30117.1"/>
    </source>
</evidence>
<dbReference type="RefSeq" id="WP_124933096.1">
    <property type="nucleotide sequence ID" value="NZ_RQZC01000003.1"/>
</dbReference>
<accession>A0A3P1V8Y6</accession>
<dbReference type="Proteomes" id="UP000271272">
    <property type="component" value="Unassembled WGS sequence"/>
</dbReference>
<gene>
    <name evidence="1" type="ORF">EII10_03320</name>
</gene>
<reference evidence="1 2" key="1">
    <citation type="submission" date="2018-11" db="EMBL/GenBank/DDBJ databases">
        <title>Genomes From Bacteria Associated with the Canine Oral Cavity: a Test Case for Automated Genome-Based Taxonomic Assignment.</title>
        <authorList>
            <person name="Coil D.A."/>
            <person name="Jospin G."/>
            <person name="Darling A.E."/>
            <person name="Wallis C."/>
            <person name="Davis I.J."/>
            <person name="Harris S."/>
            <person name="Eisen J.A."/>
            <person name="Holcombe L.J."/>
            <person name="O'Flynn C."/>
        </authorList>
    </citation>
    <scope>NUCLEOTIDE SEQUENCE [LARGE SCALE GENOMIC DNA]</scope>
    <source>
        <strain evidence="1 2">OH5050</strain>
    </source>
</reference>
<sequence>MSEFRTLPVEEAVAWIRAWTDHTWPITLQEALAIRDDLGWKPLPEDDHYFATELSVEGNWGGRISRSNELGIKGVSFDLSAPPSCELDEQNFQASRRAYSQYVTELKKLWGSGRPGKNDFNSPQHHWKLPNKVSISITLTEPLIGIDIDSPWRTQISEEYDRAMEDYE</sequence>
<keyword evidence="2" id="KW-1185">Reference proteome</keyword>
<name>A0A3P1V8Y6_9ACTO</name>
<proteinExistence type="predicted"/>
<protein>
    <submittedName>
        <fullName evidence="1">Uncharacterized protein</fullName>
    </submittedName>
</protein>
<dbReference type="InterPro" id="IPR046268">
    <property type="entry name" value="DUF6301"/>
</dbReference>
<dbReference type="OrthoDB" id="3254024at2"/>
<dbReference type="EMBL" id="RQZC01000003">
    <property type="protein sequence ID" value="RRD30117.1"/>
    <property type="molecule type" value="Genomic_DNA"/>
</dbReference>